<dbReference type="AlphaFoldDB" id="A0A1N7IZI5"/>
<gene>
    <name evidence="3" type="ORF">SAMN05421687_10358</name>
</gene>
<evidence type="ECO:0000313" key="3">
    <source>
        <dbReference type="EMBL" id="SIS42528.1"/>
    </source>
</evidence>
<feature type="domain" description="Putative sugar diacid recognition" evidence="1">
    <location>
        <begin position="3"/>
        <end position="126"/>
    </location>
</feature>
<accession>A0A1N7IZI5</accession>
<dbReference type="InterPro" id="IPR042070">
    <property type="entry name" value="PucR_C-HTH_sf"/>
</dbReference>
<organism evidence="3 4">
    <name type="scientific">Salimicrobium flavidum</name>
    <dbReference type="NCBI Taxonomy" id="570947"/>
    <lineage>
        <taxon>Bacteria</taxon>
        <taxon>Bacillati</taxon>
        <taxon>Bacillota</taxon>
        <taxon>Bacilli</taxon>
        <taxon>Bacillales</taxon>
        <taxon>Bacillaceae</taxon>
        <taxon>Salimicrobium</taxon>
    </lineage>
</organism>
<keyword evidence="4" id="KW-1185">Reference proteome</keyword>
<sequence>MELSAQLGNEIITRLSSYVETSINLMDSRGVIIASTDHTRVGRLHGGAVNVCETREPQIIHKTDLHKFPNAKTGVNLPVYHRKELAGVVGMTGDPASIMQTAKMTLASVEIVLEQIYLERESFDLERLWLNWLRKVLLSSMENLEDLKKEAEYTLQIDVEKTWQVIISRTLETDFVKYELKNHNIDYLLVLPFENYTIAVLEPSSLHYTIPIGLQKGETAFGNPEFSLKGIIDSYNQAREALEIFPASPSPVYSKHIPAERLLYNINENTYKNVTSLYSKKLFEMDQIYISTLQIFLQENMKINSTSSVLHIHRNTLNYRLDRIQKQVSLNPREFRDAIIYKTILVCANA</sequence>
<dbReference type="OrthoDB" id="9792148at2"/>
<dbReference type="InterPro" id="IPR051448">
    <property type="entry name" value="CdaR-like_regulators"/>
</dbReference>
<dbReference type="InterPro" id="IPR008599">
    <property type="entry name" value="Diacid_rec"/>
</dbReference>
<dbReference type="PANTHER" id="PTHR33744">
    <property type="entry name" value="CARBOHYDRATE DIACID REGULATOR"/>
    <property type="match status" value="1"/>
</dbReference>
<dbReference type="EMBL" id="FTOC01000003">
    <property type="protein sequence ID" value="SIS42528.1"/>
    <property type="molecule type" value="Genomic_DNA"/>
</dbReference>
<name>A0A1N7IZI5_9BACI</name>
<protein>
    <submittedName>
        <fullName evidence="3">Transcriptional regulator, CdaR family</fullName>
    </submittedName>
</protein>
<reference evidence="4" key="1">
    <citation type="submission" date="2017-01" db="EMBL/GenBank/DDBJ databases">
        <authorList>
            <person name="Varghese N."/>
            <person name="Submissions S."/>
        </authorList>
    </citation>
    <scope>NUCLEOTIDE SEQUENCE [LARGE SCALE GENOMIC DNA]</scope>
    <source>
        <strain evidence="4">DSM 23127</strain>
    </source>
</reference>
<evidence type="ECO:0000313" key="4">
    <source>
        <dbReference type="Proteomes" id="UP000187608"/>
    </source>
</evidence>
<dbReference type="InterPro" id="IPR025736">
    <property type="entry name" value="PucR_C-HTH_dom"/>
</dbReference>
<evidence type="ECO:0000259" key="1">
    <source>
        <dbReference type="Pfam" id="PF05651"/>
    </source>
</evidence>
<evidence type="ECO:0000259" key="2">
    <source>
        <dbReference type="Pfam" id="PF13556"/>
    </source>
</evidence>
<proteinExistence type="predicted"/>
<dbReference type="Pfam" id="PF13556">
    <property type="entry name" value="HTH_30"/>
    <property type="match status" value="1"/>
</dbReference>
<dbReference type="Pfam" id="PF05651">
    <property type="entry name" value="Diacid_rec"/>
    <property type="match status" value="1"/>
</dbReference>
<feature type="domain" description="PucR C-terminal helix-turn-helix" evidence="2">
    <location>
        <begin position="290"/>
        <end position="339"/>
    </location>
</feature>
<dbReference type="Gene3D" id="1.10.10.2840">
    <property type="entry name" value="PucR C-terminal helix-turn-helix domain"/>
    <property type="match status" value="1"/>
</dbReference>
<dbReference type="Proteomes" id="UP000187608">
    <property type="component" value="Unassembled WGS sequence"/>
</dbReference>
<dbReference type="RefSeq" id="WP_076557524.1">
    <property type="nucleotide sequence ID" value="NZ_FTOC01000003.1"/>
</dbReference>
<dbReference type="PANTHER" id="PTHR33744:SF15">
    <property type="entry name" value="CARBOHYDRATE DIACID REGULATOR"/>
    <property type="match status" value="1"/>
</dbReference>
<dbReference type="STRING" id="570947.SAMN05421687_10358"/>